<name>A0A084IZ70_BACMY</name>
<dbReference type="InterPro" id="IPR019235">
    <property type="entry name" value="DUF2178_TM"/>
</dbReference>
<accession>J8I8N9</accession>
<keyword evidence="1" id="KW-0472">Membrane</keyword>
<gene>
    <name evidence="6" type="ORF">BACI71_10159</name>
    <name evidence="4" type="ORF">BACWE_60500</name>
    <name evidence="5" type="ORF">I6G81_03980</name>
    <name evidence="2" type="ORF">III_04660</name>
    <name evidence="3" type="ORF">S3E15_05712</name>
</gene>
<dbReference type="Proteomes" id="UP000194131">
    <property type="component" value="Unassembled WGS sequence"/>
</dbReference>
<reference evidence="2 7" key="1">
    <citation type="submission" date="2012-04" db="EMBL/GenBank/DDBJ databases">
        <title>The Genome Sequence of Bacillus cereus VD078.</title>
        <authorList>
            <consortium name="The Broad Institute Genome Sequencing Platform"/>
            <consortium name="The Broad Institute Genome Sequencing Center for Infectious Disease"/>
            <person name="Feldgarden M."/>
            <person name="Van der Auwera G.A."/>
            <person name="Mahillon J."/>
            <person name="Duprez V."/>
            <person name="Timmery S."/>
            <person name="Mattelet C."/>
            <person name="Dierick K."/>
            <person name="Sun M."/>
            <person name="Yu Z."/>
            <person name="Zhu L."/>
            <person name="Hu X."/>
            <person name="Shank E.B."/>
            <person name="Swiecicka I."/>
            <person name="Hansen B.M."/>
            <person name="Andrup L."/>
            <person name="Young S.K."/>
            <person name="Zeng Q."/>
            <person name="Gargeya S."/>
            <person name="Fitzgerald M."/>
            <person name="Haas B."/>
            <person name="Abouelleil A."/>
            <person name="Alvarado L."/>
            <person name="Arachchi H.M."/>
            <person name="Berlin A."/>
            <person name="Chapman S.B."/>
            <person name="Goldberg J."/>
            <person name="Griggs A."/>
            <person name="Gujja S."/>
            <person name="Hansen M."/>
            <person name="Howarth C."/>
            <person name="Imamovic A."/>
            <person name="Larimer J."/>
            <person name="McCowen C."/>
            <person name="Montmayeur A."/>
            <person name="Murphy C."/>
            <person name="Neiman D."/>
            <person name="Pearson M."/>
            <person name="Priest M."/>
            <person name="Roberts A."/>
            <person name="Saif S."/>
            <person name="Shea T."/>
            <person name="Sisk P."/>
            <person name="Sykes S."/>
            <person name="Wortman J."/>
            <person name="Nusbaum C."/>
            <person name="Birren B."/>
        </authorList>
    </citation>
    <scope>NUCLEOTIDE SEQUENCE [LARGE SCALE GENOMIC DNA]</scope>
    <source>
        <strain evidence="2 7">VD078</strain>
    </source>
</reference>
<evidence type="ECO:0000313" key="6">
    <source>
        <dbReference type="EMBL" id="VXA99106.1"/>
    </source>
</evidence>
<accession>A0A653M336</accession>
<evidence type="ECO:0000313" key="4">
    <source>
        <dbReference type="EMBL" id="PJN59562.1"/>
    </source>
</evidence>
<dbReference type="AlphaFoldDB" id="A0A084IZ70"/>
<reference evidence="6 10" key="4">
    <citation type="submission" date="2019-10" db="EMBL/GenBank/DDBJ databases">
        <authorList>
            <person name="Karimi E."/>
        </authorList>
    </citation>
    <scope>NUCLEOTIDE SEQUENCE [LARGE SCALE GENOMIC DNA]</scope>
    <source>
        <strain evidence="6">Bacillus sp. 71</strain>
    </source>
</reference>
<sequence length="157" mass="18540">MNRIGVSYIVNVLYTALACWTFVEFYSVITELADIIKNEKFPFEVWFNGAPFILLFIGAIIVTIFYRIQKKKYKNLSFWMYPLLFPLEDEREKAITDKACRTTFVSLWYVLPCAVGFLTFSPIINDYLPGYPLYIIFSIFFIQMTVFHVSLYRNKLV</sequence>
<dbReference type="EMBL" id="CABWMC010000001">
    <property type="protein sequence ID" value="VXA99106.1"/>
    <property type="molecule type" value="Genomic_DNA"/>
</dbReference>
<keyword evidence="1" id="KW-0812">Transmembrane</keyword>
<dbReference type="EMBL" id="CP065877">
    <property type="protein sequence ID" value="QQA16668.1"/>
    <property type="molecule type" value="Genomic_DNA"/>
</dbReference>
<dbReference type="Proteomes" id="UP000596196">
    <property type="component" value="Chromosome"/>
</dbReference>
<feature type="transmembrane region" description="Helical" evidence="1">
    <location>
        <begin position="131"/>
        <end position="152"/>
    </location>
</feature>
<evidence type="ECO:0000313" key="8">
    <source>
        <dbReference type="Proteomes" id="UP000194131"/>
    </source>
</evidence>
<evidence type="ECO:0000313" key="9">
    <source>
        <dbReference type="Proteomes" id="UP000236165"/>
    </source>
</evidence>
<proteinExistence type="predicted"/>
<dbReference type="Proteomes" id="UP000437562">
    <property type="component" value="Unassembled WGS sequence"/>
</dbReference>
<dbReference type="PROSITE" id="PS51257">
    <property type="entry name" value="PROKAR_LIPOPROTEIN"/>
    <property type="match status" value="1"/>
</dbReference>
<evidence type="ECO:0000313" key="2">
    <source>
        <dbReference type="EMBL" id="EJR34780.1"/>
    </source>
</evidence>
<dbReference type="EMBL" id="MRWU01000008">
    <property type="protein sequence ID" value="OSX92116.1"/>
    <property type="molecule type" value="Genomic_DNA"/>
</dbReference>
<keyword evidence="11" id="KW-1185">Reference proteome</keyword>
<dbReference type="EMBL" id="AHEV01000031">
    <property type="protein sequence ID" value="EJR34780.1"/>
    <property type="molecule type" value="Genomic_DNA"/>
</dbReference>
<protein>
    <submittedName>
        <fullName evidence="5">DUF2178 domain-containing protein</fullName>
    </submittedName>
</protein>
<organism evidence="6 10">
    <name type="scientific">Bacillus mycoides</name>
    <dbReference type="NCBI Taxonomy" id="1405"/>
    <lineage>
        <taxon>Bacteria</taxon>
        <taxon>Bacillati</taxon>
        <taxon>Bacillota</taxon>
        <taxon>Bacilli</taxon>
        <taxon>Bacillales</taxon>
        <taxon>Bacillaceae</taxon>
        <taxon>Bacillus</taxon>
        <taxon>Bacillus cereus group</taxon>
    </lineage>
</organism>
<evidence type="ECO:0000313" key="11">
    <source>
        <dbReference type="Proteomes" id="UP000596196"/>
    </source>
</evidence>
<dbReference type="Proteomes" id="UP000236165">
    <property type="component" value="Unassembled WGS sequence"/>
</dbReference>
<accession>A0A0B5S8B0</accession>
<feature type="transmembrane region" description="Helical" evidence="1">
    <location>
        <begin position="12"/>
        <end position="29"/>
    </location>
</feature>
<dbReference type="RefSeq" id="WP_002090909.1">
    <property type="nucleotide sequence ID" value="NZ_CM125442.1"/>
</dbReference>
<dbReference type="KEGG" id="bmyo:BG05_5238"/>
<feature type="transmembrane region" description="Helical" evidence="1">
    <location>
        <begin position="49"/>
        <end position="68"/>
    </location>
</feature>
<reference evidence="4 9" key="2">
    <citation type="submission" date="2016-10" db="EMBL/GenBank/DDBJ databases">
        <title>Genome Sequence of Bacillus weihenstephanensis GM6LP.</title>
        <authorList>
            <person name="Poehlein A."/>
            <person name="Wemheuer F."/>
            <person name="Hollensteiner J."/>
            <person name="Wemheuer B."/>
        </authorList>
    </citation>
    <scope>NUCLEOTIDE SEQUENCE [LARGE SCALE GENOMIC DNA]</scope>
    <source>
        <strain evidence="4 9">GM6LP</strain>
    </source>
</reference>
<evidence type="ECO:0000256" key="1">
    <source>
        <dbReference type="SAM" id="Phobius"/>
    </source>
</evidence>
<dbReference type="Proteomes" id="UP000006976">
    <property type="component" value="Unassembled WGS sequence"/>
</dbReference>
<reference evidence="5 11" key="5">
    <citation type="submission" date="2020-12" db="EMBL/GenBank/DDBJ databases">
        <title>FDA dAtabase for Regulatory Grade micrObial Sequences (FDA-ARGOS): Supporting development and validation of Infectious Disease Dx tests.</title>
        <authorList>
            <person name="Nelson B."/>
            <person name="Plummer A."/>
            <person name="Tallon L."/>
            <person name="Sadzewicz L."/>
            <person name="Zhao X."/>
            <person name="Boylan J."/>
            <person name="Ott S."/>
            <person name="Bowen H."/>
            <person name="Vavikolanu K."/>
            <person name="Mehta A."/>
            <person name="Aluvathingal J."/>
            <person name="Nadendla S."/>
            <person name="Myers T."/>
            <person name="Yan Y."/>
            <person name="Sichtig H."/>
        </authorList>
    </citation>
    <scope>NUCLEOTIDE SEQUENCE [LARGE SCALE GENOMIC DNA]</scope>
    <source>
        <strain evidence="5 11">FDAARGOS_924</strain>
    </source>
</reference>
<evidence type="ECO:0000313" key="7">
    <source>
        <dbReference type="Proteomes" id="UP000006976"/>
    </source>
</evidence>
<evidence type="ECO:0000313" key="5">
    <source>
        <dbReference type="EMBL" id="QQA16668.1"/>
    </source>
</evidence>
<evidence type="ECO:0000313" key="10">
    <source>
        <dbReference type="Proteomes" id="UP000437562"/>
    </source>
</evidence>
<feature type="transmembrane region" description="Helical" evidence="1">
    <location>
        <begin position="107"/>
        <end position="125"/>
    </location>
</feature>
<accession>A0A084IZ70</accession>
<dbReference type="EMBL" id="MKZQ01000096">
    <property type="protein sequence ID" value="PJN59562.1"/>
    <property type="molecule type" value="Genomic_DNA"/>
</dbReference>
<keyword evidence="1" id="KW-1133">Transmembrane helix</keyword>
<reference evidence="3 8" key="3">
    <citation type="submission" date="2016-12" db="EMBL/GenBank/DDBJ databases">
        <title>Genome Sequences of Twelve Sporeforming Bacillus Species Isolated from Foods.</title>
        <authorList>
            <person name="De Jong A."/>
            <person name="Holsappel S."/>
            <person name="Kuipers O.P."/>
        </authorList>
    </citation>
    <scope>NUCLEOTIDE SEQUENCE [LARGE SCALE GENOMIC DNA]</scope>
    <source>
        <strain evidence="3 8">S3E15</strain>
    </source>
</reference>
<evidence type="ECO:0000313" key="3">
    <source>
        <dbReference type="EMBL" id="OSX92116.1"/>
    </source>
</evidence>
<dbReference type="Pfam" id="PF09946">
    <property type="entry name" value="DUF2178"/>
    <property type="match status" value="1"/>
</dbReference>